<evidence type="ECO:0000313" key="3">
    <source>
        <dbReference type="RefSeq" id="XP_065650140.1"/>
    </source>
</evidence>
<dbReference type="Proteomes" id="UP001652625">
    <property type="component" value="Chromosome 03"/>
</dbReference>
<dbReference type="RefSeq" id="XP_065650140.1">
    <property type="nucleotide sequence ID" value="XM_065794068.1"/>
</dbReference>
<reference evidence="3" key="1">
    <citation type="submission" date="2025-08" db="UniProtKB">
        <authorList>
            <consortium name="RefSeq"/>
        </authorList>
    </citation>
    <scope>IDENTIFICATION</scope>
</reference>
<proteinExistence type="predicted"/>
<gene>
    <name evidence="3" type="primary">LOC100202553</name>
</gene>
<keyword evidence="2" id="KW-1185">Reference proteome</keyword>
<feature type="region of interest" description="Disordered" evidence="1">
    <location>
        <begin position="188"/>
        <end position="212"/>
    </location>
</feature>
<evidence type="ECO:0000256" key="1">
    <source>
        <dbReference type="SAM" id="MobiDB-lite"/>
    </source>
</evidence>
<accession>A0ABM4BM39</accession>
<dbReference type="PANTHER" id="PTHR13154:SF6">
    <property type="entry name" value="GEO05078P1"/>
    <property type="match status" value="1"/>
</dbReference>
<sequence length="212" mass="25089">MLFSKNPTKKSVLNQRMVTLTMADDEHKESDPFAEYLWMGEMEEFDREIEAEIEEEFHEEQFIMSCIEQLLDEEEEQTVYYQHNQNHGETYTEVYPPYINNFTEHGYQLQNSPHYYYNDQQLIPEINNMYITPSPYEPELLYHSHYVQETPTTILKKSTLNPNAAVFTMNPNAQEFVPKEIKNRVYPSTQDQDLSSEDQTKIDAPPNSCANY</sequence>
<dbReference type="GeneID" id="100202553"/>
<dbReference type="InterPro" id="IPR040396">
    <property type="entry name" value="PAIP2-like"/>
</dbReference>
<protein>
    <submittedName>
        <fullName evidence="3">Uncharacterized protein LOC100202553 isoform X2</fullName>
    </submittedName>
</protein>
<organism evidence="2 3">
    <name type="scientific">Hydra vulgaris</name>
    <name type="common">Hydra</name>
    <name type="synonym">Hydra attenuata</name>
    <dbReference type="NCBI Taxonomy" id="6087"/>
    <lineage>
        <taxon>Eukaryota</taxon>
        <taxon>Metazoa</taxon>
        <taxon>Cnidaria</taxon>
        <taxon>Hydrozoa</taxon>
        <taxon>Hydroidolina</taxon>
        <taxon>Anthoathecata</taxon>
        <taxon>Aplanulata</taxon>
        <taxon>Hydridae</taxon>
        <taxon>Hydra</taxon>
    </lineage>
</organism>
<dbReference type="PANTHER" id="PTHR13154">
    <property type="entry name" value="POLYADENYLATE-BINDING PROTEIN-INTERACTING PROTEIN 2"/>
    <property type="match status" value="1"/>
</dbReference>
<evidence type="ECO:0000313" key="2">
    <source>
        <dbReference type="Proteomes" id="UP001652625"/>
    </source>
</evidence>
<name>A0ABM4BM39_HYDVU</name>